<dbReference type="NCBIfam" id="TIGR04183">
    <property type="entry name" value="Por_Secre_tail"/>
    <property type="match status" value="1"/>
</dbReference>
<dbReference type="Pfam" id="PF18962">
    <property type="entry name" value="Por_Secre_tail"/>
    <property type="match status" value="1"/>
</dbReference>
<accession>A0ABY4GEP1</accession>
<keyword evidence="3" id="KW-1185">Reference proteome</keyword>
<name>A0ABY4GEP1_9BACT</name>
<sequence length="195" mass="20418">MTTFQGKTYPTPASATGKRIVVAYGSNPLTNGNGVRASTGVGSNQGGTPGNHTPQDIWVGAEDNTNSSHAARISGQGLLDNTALTSIMANFMSLSMFEQVLAARGAQNPADPTVHVFPTPFNNQLTVSFDVTTAAPVSVELFNELGQKVATLVDHKLYRAGSFTVPVDAQHLGSGLYIATVTIDGQVISKKTVKL</sequence>
<keyword evidence="2" id="KW-0614">Plasmid</keyword>
<evidence type="ECO:0000313" key="3">
    <source>
        <dbReference type="Proteomes" id="UP000830401"/>
    </source>
</evidence>
<geneLocation type="plasmid" evidence="2 3">
    <name>unnamed4</name>
</geneLocation>
<dbReference type="InterPro" id="IPR026444">
    <property type="entry name" value="Secre_tail"/>
</dbReference>
<organism evidence="2 3">
    <name type="scientific">Hymenobacter volaticus</name>
    <dbReference type="NCBI Taxonomy" id="2932254"/>
    <lineage>
        <taxon>Bacteria</taxon>
        <taxon>Pseudomonadati</taxon>
        <taxon>Bacteroidota</taxon>
        <taxon>Cytophagia</taxon>
        <taxon>Cytophagales</taxon>
        <taxon>Hymenobacteraceae</taxon>
        <taxon>Hymenobacter</taxon>
    </lineage>
</organism>
<gene>
    <name evidence="2" type="ORF">MUN86_27290</name>
</gene>
<dbReference type="EMBL" id="CP095065">
    <property type="protein sequence ID" value="UOQ69396.1"/>
    <property type="molecule type" value="Genomic_DNA"/>
</dbReference>
<dbReference type="RefSeq" id="WP_245127146.1">
    <property type="nucleotide sequence ID" value="NZ_CP095065.1"/>
</dbReference>
<dbReference type="Proteomes" id="UP000830401">
    <property type="component" value="Plasmid unnamed4"/>
</dbReference>
<reference evidence="2" key="1">
    <citation type="submission" date="2022-04" db="EMBL/GenBank/DDBJ databases">
        <title>Hymenobacter sp. isolated from the air.</title>
        <authorList>
            <person name="Won M."/>
            <person name="Lee C.-M."/>
            <person name="Woen H.-Y."/>
            <person name="Kwon S.-W."/>
        </authorList>
    </citation>
    <scope>NUCLEOTIDE SEQUENCE</scope>
    <source>
        <strain evidence="2">5420S-77</strain>
        <plasmid evidence="2">unnamed4</plasmid>
    </source>
</reference>
<evidence type="ECO:0000259" key="1">
    <source>
        <dbReference type="Pfam" id="PF18962"/>
    </source>
</evidence>
<feature type="domain" description="Secretion system C-terminal sorting" evidence="1">
    <location>
        <begin position="116"/>
        <end position="192"/>
    </location>
</feature>
<evidence type="ECO:0000313" key="2">
    <source>
        <dbReference type="EMBL" id="UOQ69396.1"/>
    </source>
</evidence>
<protein>
    <submittedName>
        <fullName evidence="2">T9SS type A sorting domain-containing protein</fullName>
    </submittedName>
</protein>
<proteinExistence type="predicted"/>